<name>A0AAV7NKN4_PLEWA</name>
<keyword evidence="2" id="KW-1185">Reference proteome</keyword>
<protein>
    <submittedName>
        <fullName evidence="1">Uncharacterized protein</fullName>
    </submittedName>
</protein>
<dbReference type="AlphaFoldDB" id="A0AAV7NKN4"/>
<organism evidence="1 2">
    <name type="scientific">Pleurodeles waltl</name>
    <name type="common">Iberian ribbed newt</name>
    <dbReference type="NCBI Taxonomy" id="8319"/>
    <lineage>
        <taxon>Eukaryota</taxon>
        <taxon>Metazoa</taxon>
        <taxon>Chordata</taxon>
        <taxon>Craniata</taxon>
        <taxon>Vertebrata</taxon>
        <taxon>Euteleostomi</taxon>
        <taxon>Amphibia</taxon>
        <taxon>Batrachia</taxon>
        <taxon>Caudata</taxon>
        <taxon>Salamandroidea</taxon>
        <taxon>Salamandridae</taxon>
        <taxon>Pleurodelinae</taxon>
        <taxon>Pleurodeles</taxon>
    </lineage>
</organism>
<dbReference type="Proteomes" id="UP001066276">
    <property type="component" value="Chromosome 8"/>
</dbReference>
<evidence type="ECO:0000313" key="1">
    <source>
        <dbReference type="EMBL" id="KAJ1116069.1"/>
    </source>
</evidence>
<sequence length="127" mass="13902">MLCGGPRLGHRSWASVRARVGNRGRGAFGMSAAISVHLLGAAAEHSHVGNAGIIEINREQKGTDDELASESVHVLPNVLDEKYDGAPDKKATPMEVSEHIKIINSDEDWRHSVYGKYRISRFMSHKG</sequence>
<dbReference type="EMBL" id="JANPWB010000012">
    <property type="protein sequence ID" value="KAJ1116069.1"/>
    <property type="molecule type" value="Genomic_DNA"/>
</dbReference>
<accession>A0AAV7NKN4</accession>
<gene>
    <name evidence="1" type="ORF">NDU88_004288</name>
</gene>
<comment type="caution">
    <text evidence="1">The sequence shown here is derived from an EMBL/GenBank/DDBJ whole genome shotgun (WGS) entry which is preliminary data.</text>
</comment>
<evidence type="ECO:0000313" key="2">
    <source>
        <dbReference type="Proteomes" id="UP001066276"/>
    </source>
</evidence>
<proteinExistence type="predicted"/>
<reference evidence="1" key="1">
    <citation type="journal article" date="2022" name="bioRxiv">
        <title>Sequencing and chromosome-scale assembly of the giantPleurodeles waltlgenome.</title>
        <authorList>
            <person name="Brown T."/>
            <person name="Elewa A."/>
            <person name="Iarovenko S."/>
            <person name="Subramanian E."/>
            <person name="Araus A.J."/>
            <person name="Petzold A."/>
            <person name="Susuki M."/>
            <person name="Suzuki K.-i.T."/>
            <person name="Hayashi T."/>
            <person name="Toyoda A."/>
            <person name="Oliveira C."/>
            <person name="Osipova E."/>
            <person name="Leigh N.D."/>
            <person name="Simon A."/>
            <person name="Yun M.H."/>
        </authorList>
    </citation>
    <scope>NUCLEOTIDE SEQUENCE</scope>
    <source>
        <strain evidence="1">20211129_DDA</strain>
        <tissue evidence="1">Liver</tissue>
    </source>
</reference>